<accession>W7TH91</accession>
<gene>
    <name evidence="1" type="ORF">Naga_100031g24</name>
</gene>
<organism evidence="1 2">
    <name type="scientific">Nannochloropsis gaditana</name>
    <dbReference type="NCBI Taxonomy" id="72520"/>
    <lineage>
        <taxon>Eukaryota</taxon>
        <taxon>Sar</taxon>
        <taxon>Stramenopiles</taxon>
        <taxon>Ochrophyta</taxon>
        <taxon>Eustigmatophyceae</taxon>
        <taxon>Eustigmatales</taxon>
        <taxon>Monodopsidaceae</taxon>
        <taxon>Nannochloropsis</taxon>
    </lineage>
</organism>
<keyword evidence="2" id="KW-1185">Reference proteome</keyword>
<reference evidence="1 2" key="1">
    <citation type="journal article" date="2014" name="Mol. Plant">
        <title>Chromosome Scale Genome Assembly and Transcriptome Profiling of Nannochloropsis gaditana in Nitrogen Depletion.</title>
        <authorList>
            <person name="Corteggiani Carpinelli E."/>
            <person name="Telatin A."/>
            <person name="Vitulo N."/>
            <person name="Forcato C."/>
            <person name="D'Angelo M."/>
            <person name="Schiavon R."/>
            <person name="Vezzi A."/>
            <person name="Giacometti G.M."/>
            <person name="Morosinotto T."/>
            <person name="Valle G."/>
        </authorList>
    </citation>
    <scope>NUCLEOTIDE SEQUENCE [LARGE SCALE GENOMIC DNA]</scope>
    <source>
        <strain evidence="1 2">B-31</strain>
    </source>
</reference>
<evidence type="ECO:0000313" key="2">
    <source>
        <dbReference type="Proteomes" id="UP000019335"/>
    </source>
</evidence>
<proteinExistence type="predicted"/>
<evidence type="ECO:0000313" key="1">
    <source>
        <dbReference type="EMBL" id="EWM26375.1"/>
    </source>
</evidence>
<comment type="caution">
    <text evidence="1">The sequence shown here is derived from an EMBL/GenBank/DDBJ whole genome shotgun (WGS) entry which is preliminary data.</text>
</comment>
<protein>
    <submittedName>
        <fullName evidence="1">Uncharacterized protein</fullName>
    </submittedName>
</protein>
<dbReference type="AlphaFoldDB" id="W7TH91"/>
<dbReference type="EMBL" id="AZIL01000687">
    <property type="protein sequence ID" value="EWM26375.1"/>
    <property type="molecule type" value="Genomic_DNA"/>
</dbReference>
<name>W7TH91_9STRA</name>
<sequence length="123" mass="13502">MTMNKVMQTFEMEYSVGPPGPKKKETENQSQQLQFRLKDPKSVEELCRIAYNGSTCTLSCGARMFVVGFLVGSGRLLSDLTLLGSRTQGPGFCTHALVASVSPISLSFLPLLSLSDFLYIRVC</sequence>
<dbReference type="Proteomes" id="UP000019335">
    <property type="component" value="Chromosome 9"/>
</dbReference>